<feature type="transmembrane region" description="Helical" evidence="7">
    <location>
        <begin position="310"/>
        <end position="334"/>
    </location>
</feature>
<evidence type="ECO:0000256" key="4">
    <source>
        <dbReference type="ARBA" id="ARBA00022989"/>
    </source>
</evidence>
<feature type="transmembrane region" description="Helical" evidence="7">
    <location>
        <begin position="395"/>
        <end position="417"/>
    </location>
</feature>
<dbReference type="InterPro" id="IPR001750">
    <property type="entry name" value="ND/Mrp_TM"/>
</dbReference>
<feature type="transmembrane region" description="Helical" evidence="7">
    <location>
        <begin position="275"/>
        <end position="298"/>
    </location>
</feature>
<evidence type="ECO:0000313" key="10">
    <source>
        <dbReference type="Proteomes" id="UP000662783"/>
    </source>
</evidence>
<dbReference type="InterPro" id="IPR003918">
    <property type="entry name" value="NADH_UbQ_OxRdtase"/>
</dbReference>
<feature type="transmembrane region" description="Helical" evidence="7">
    <location>
        <begin position="525"/>
        <end position="545"/>
    </location>
</feature>
<feature type="domain" description="NADH:quinone oxidoreductase/Mrp antiporter transmembrane" evidence="8">
    <location>
        <begin position="140"/>
        <end position="479"/>
    </location>
</feature>
<evidence type="ECO:0000256" key="6">
    <source>
        <dbReference type="RuleBase" id="RU000320"/>
    </source>
</evidence>
<name>A0A974WF59_9BACT</name>
<dbReference type="EMBL" id="CP070608">
    <property type="protein sequence ID" value="QSE95947.1"/>
    <property type="molecule type" value="Genomic_DNA"/>
</dbReference>
<reference evidence="9" key="1">
    <citation type="submission" date="2021-02" db="EMBL/GenBank/DDBJ databases">
        <title>Fulvivirga sp. S481 isolated from sea water.</title>
        <authorList>
            <person name="Bae S.S."/>
            <person name="Baek K."/>
        </authorList>
    </citation>
    <scope>NUCLEOTIDE SEQUENCE</scope>
    <source>
        <strain evidence="9">S481</strain>
    </source>
</reference>
<keyword evidence="3 6" id="KW-0812">Transmembrane</keyword>
<keyword evidence="5 7" id="KW-0472">Membrane</keyword>
<organism evidence="9 10">
    <name type="scientific">Fulvivirga lutea</name>
    <dbReference type="NCBI Taxonomy" id="2810512"/>
    <lineage>
        <taxon>Bacteria</taxon>
        <taxon>Pseudomonadati</taxon>
        <taxon>Bacteroidota</taxon>
        <taxon>Cytophagia</taxon>
        <taxon>Cytophagales</taxon>
        <taxon>Fulvivirgaceae</taxon>
        <taxon>Fulvivirga</taxon>
    </lineage>
</organism>
<dbReference type="GO" id="GO:0048039">
    <property type="term" value="F:ubiquinone binding"/>
    <property type="evidence" value="ECO:0007669"/>
    <property type="project" value="TreeGrafter"/>
</dbReference>
<dbReference type="GO" id="GO:0012505">
    <property type="term" value="C:endomembrane system"/>
    <property type="evidence" value="ECO:0007669"/>
    <property type="project" value="UniProtKB-SubCell"/>
</dbReference>
<dbReference type="Proteomes" id="UP000662783">
    <property type="component" value="Chromosome"/>
</dbReference>
<dbReference type="AlphaFoldDB" id="A0A974WF59"/>
<dbReference type="InterPro" id="IPR010227">
    <property type="entry name" value="NADH_Q_OxRdtase_chainM/4"/>
</dbReference>
<feature type="transmembrane region" description="Helical" evidence="7">
    <location>
        <begin position="87"/>
        <end position="111"/>
    </location>
</feature>
<dbReference type="PRINTS" id="PR01437">
    <property type="entry name" value="NUOXDRDTASE4"/>
</dbReference>
<feature type="transmembrane region" description="Helical" evidence="7">
    <location>
        <begin position="176"/>
        <end position="196"/>
    </location>
</feature>
<gene>
    <name evidence="9" type="ORF">JR347_09970</name>
</gene>
<feature type="transmembrane region" description="Helical" evidence="7">
    <location>
        <begin position="368"/>
        <end position="389"/>
    </location>
</feature>
<evidence type="ECO:0000256" key="2">
    <source>
        <dbReference type="ARBA" id="ARBA00009025"/>
    </source>
</evidence>
<dbReference type="PANTHER" id="PTHR43507">
    <property type="entry name" value="NADH-UBIQUINONE OXIDOREDUCTASE CHAIN 4"/>
    <property type="match status" value="1"/>
</dbReference>
<keyword evidence="4 7" id="KW-1133">Transmembrane helix</keyword>
<feature type="transmembrane region" description="Helical" evidence="7">
    <location>
        <begin position="340"/>
        <end position="361"/>
    </location>
</feature>
<accession>A0A974WF59</accession>
<feature type="transmembrane region" description="Helical" evidence="7">
    <location>
        <begin position="476"/>
        <end position="495"/>
    </location>
</feature>
<comment type="similarity">
    <text evidence="2">Belongs to the complex I subunit 4 family.</text>
</comment>
<evidence type="ECO:0000256" key="3">
    <source>
        <dbReference type="ARBA" id="ARBA00022692"/>
    </source>
</evidence>
<dbReference type="RefSeq" id="WP_205720460.1">
    <property type="nucleotide sequence ID" value="NZ_CP070608.1"/>
</dbReference>
<evidence type="ECO:0000256" key="5">
    <source>
        <dbReference type="ARBA" id="ARBA00023136"/>
    </source>
</evidence>
<dbReference type="GO" id="GO:0016020">
    <property type="term" value="C:membrane"/>
    <property type="evidence" value="ECO:0007669"/>
    <property type="project" value="UniProtKB-SubCell"/>
</dbReference>
<dbReference type="Pfam" id="PF00361">
    <property type="entry name" value="Proton_antipo_M"/>
    <property type="match status" value="1"/>
</dbReference>
<feature type="transmembrane region" description="Helical" evidence="7">
    <location>
        <begin position="438"/>
        <end position="470"/>
    </location>
</feature>
<feature type="transmembrane region" description="Helical" evidence="7">
    <location>
        <begin position="32"/>
        <end position="52"/>
    </location>
</feature>
<dbReference type="GO" id="GO:0003954">
    <property type="term" value="F:NADH dehydrogenase activity"/>
    <property type="evidence" value="ECO:0007669"/>
    <property type="project" value="TreeGrafter"/>
</dbReference>
<keyword evidence="10" id="KW-1185">Reference proteome</keyword>
<dbReference type="GO" id="GO:0042773">
    <property type="term" value="P:ATP synthesis coupled electron transport"/>
    <property type="evidence" value="ECO:0007669"/>
    <property type="project" value="InterPro"/>
</dbReference>
<evidence type="ECO:0000259" key="8">
    <source>
        <dbReference type="Pfam" id="PF00361"/>
    </source>
</evidence>
<dbReference type="KEGG" id="fuv:JR347_09970"/>
<evidence type="ECO:0000256" key="1">
    <source>
        <dbReference type="ARBA" id="ARBA00004127"/>
    </source>
</evidence>
<evidence type="ECO:0000313" key="9">
    <source>
        <dbReference type="EMBL" id="QSE95947.1"/>
    </source>
</evidence>
<sequence>MNGALLSILIFLPILASAIVAFSPISQKVTKYITLIVAAVQLCIAIGLYLNFSQSAGEYGLASFSYVEKVKWFEFSLANYGKISADYFVGIDGLGLSMVLLSVLVMVIATISSWNITDRYKGYFALFLLLNGAIIGCFVALDFLLFYLFFEFMLLPMYFLIGLWGGPRREYASIKFFLYTLFGSILILIVLIALNISTIDPVKTAIEVDLIETADQYSDKVETQVHKMLNFGKISSTKQVHTFNLIYMTDPANLIPGSILDTEGTRMLFGLPLRLVAFLLIFIGFAIKIPVVPFHTWLPDAHVEAPTPISVILAGVLLKVGAYGLIRAGIFIFPDGLIHFSWWLGALGVISIIYGAMNALASNDLKKLIAYSSVSHMGFVLLGITALSSEGFGGAIYQMVSHGVISAGLFLIAGVLSDRTHDRLIENYSGLAQKMPKYTVMVVIFFFASMGLPGLSGFIAEIFVLIGSFISPILPGWMMIVASVGLVLSAAYYLWTIQRMFYGPFYYRLGDSNSVFTDLTKRENLMLWPLVLLALVLGIFPHFLFDIINESVNQGVDLLSSQGILNLKSILK</sequence>
<feature type="transmembrane region" description="Helical" evidence="7">
    <location>
        <begin position="6"/>
        <end position="25"/>
    </location>
</feature>
<dbReference type="PANTHER" id="PTHR43507:SF1">
    <property type="entry name" value="NADH-UBIQUINONE OXIDOREDUCTASE CHAIN 4"/>
    <property type="match status" value="1"/>
</dbReference>
<dbReference type="GO" id="GO:0015990">
    <property type="term" value="P:electron transport coupled proton transport"/>
    <property type="evidence" value="ECO:0007669"/>
    <property type="project" value="TreeGrafter"/>
</dbReference>
<evidence type="ECO:0000256" key="7">
    <source>
        <dbReference type="SAM" id="Phobius"/>
    </source>
</evidence>
<proteinExistence type="inferred from homology"/>
<dbReference type="NCBIfam" id="TIGR01972">
    <property type="entry name" value="NDH_I_M"/>
    <property type="match status" value="1"/>
</dbReference>
<protein>
    <submittedName>
        <fullName evidence="9">NADH-quinone oxidoreductase subunit M</fullName>
    </submittedName>
</protein>
<comment type="subcellular location">
    <subcellularLocation>
        <location evidence="1">Endomembrane system</location>
        <topology evidence="1">Multi-pass membrane protein</topology>
    </subcellularLocation>
    <subcellularLocation>
        <location evidence="6">Membrane</location>
        <topology evidence="6">Multi-pass membrane protein</topology>
    </subcellularLocation>
</comment>
<feature type="transmembrane region" description="Helical" evidence="7">
    <location>
        <begin position="123"/>
        <end position="141"/>
    </location>
</feature>
<dbReference type="GO" id="GO:0008137">
    <property type="term" value="F:NADH dehydrogenase (ubiquinone) activity"/>
    <property type="evidence" value="ECO:0007669"/>
    <property type="project" value="InterPro"/>
</dbReference>
<feature type="transmembrane region" description="Helical" evidence="7">
    <location>
        <begin position="147"/>
        <end position="164"/>
    </location>
</feature>